<dbReference type="KEGG" id="mmai:sS8_3610"/>
<dbReference type="AlphaFoldDB" id="A0A250KVA8"/>
<organism evidence="1 2">
    <name type="scientific">Methylocaldum marinum</name>
    <dbReference type="NCBI Taxonomy" id="1432792"/>
    <lineage>
        <taxon>Bacteria</taxon>
        <taxon>Pseudomonadati</taxon>
        <taxon>Pseudomonadota</taxon>
        <taxon>Gammaproteobacteria</taxon>
        <taxon>Methylococcales</taxon>
        <taxon>Methylococcaceae</taxon>
        <taxon>Methylocaldum</taxon>
    </lineage>
</organism>
<dbReference type="Proteomes" id="UP000266313">
    <property type="component" value="Chromosome"/>
</dbReference>
<protein>
    <submittedName>
        <fullName evidence="1">Transposase of ISCARN94, IS1595 family IS1595 group</fullName>
    </submittedName>
</protein>
<keyword evidence="2" id="KW-1185">Reference proteome</keyword>
<proteinExistence type="predicted"/>
<reference evidence="1 2" key="1">
    <citation type="submission" date="2016-12" db="EMBL/GenBank/DDBJ databases">
        <title>Genome sequencing of Methylocaldum marinum.</title>
        <authorList>
            <person name="Takeuchi M."/>
            <person name="Kamagata Y."/>
            <person name="Hiraoka S."/>
            <person name="Oshima K."/>
            <person name="Hattori M."/>
            <person name="Iwasaki W."/>
        </authorList>
    </citation>
    <scope>NUCLEOTIDE SEQUENCE [LARGE SCALE GENOMIC DNA]</scope>
    <source>
        <strain evidence="1 2">S8</strain>
    </source>
</reference>
<dbReference type="EMBL" id="AP017928">
    <property type="protein sequence ID" value="BBA35547.1"/>
    <property type="molecule type" value="Genomic_DNA"/>
</dbReference>
<evidence type="ECO:0000313" key="2">
    <source>
        <dbReference type="Proteomes" id="UP000266313"/>
    </source>
</evidence>
<accession>A0A250KVA8</accession>
<name>A0A250KVA8_9GAMM</name>
<sequence length="70" mass="7837">MYLPTLAKNNLSALEPGHLRVCSHMAWLMKHKFIQVMAVQTSVDEYPCPAAAQEASLLDFFSNDDRLAPC</sequence>
<gene>
    <name evidence="1" type="ORF">sS8_3610</name>
</gene>
<evidence type="ECO:0000313" key="1">
    <source>
        <dbReference type="EMBL" id="BBA35547.1"/>
    </source>
</evidence>